<keyword evidence="3" id="KW-0645">Protease</keyword>
<evidence type="ECO:0000256" key="2">
    <source>
        <dbReference type="ARBA" id="ARBA00005988"/>
    </source>
</evidence>
<feature type="non-terminal residue" evidence="10">
    <location>
        <position position="1"/>
    </location>
</feature>
<comment type="cofactor">
    <cofactor evidence="1">
        <name>Zn(2+)</name>
        <dbReference type="ChEBI" id="CHEBI:29105"/>
    </cofactor>
</comment>
<protein>
    <recommendedName>
        <fullName evidence="9">Peptidase M14 domain-containing protein</fullName>
    </recommendedName>
</protein>
<dbReference type="PROSITE" id="PS52035">
    <property type="entry name" value="PEPTIDASE_M14"/>
    <property type="match status" value="1"/>
</dbReference>
<dbReference type="EMBL" id="MZMZ02004448">
    <property type="protein sequence ID" value="RQM19271.1"/>
    <property type="molecule type" value="Genomic_DNA"/>
</dbReference>
<evidence type="ECO:0000259" key="9">
    <source>
        <dbReference type="PROSITE" id="PS52035"/>
    </source>
</evidence>
<organism evidence="10 11">
    <name type="scientific">Aphanomyces astaci</name>
    <name type="common">Crayfish plague agent</name>
    <dbReference type="NCBI Taxonomy" id="112090"/>
    <lineage>
        <taxon>Eukaryota</taxon>
        <taxon>Sar</taxon>
        <taxon>Stramenopiles</taxon>
        <taxon>Oomycota</taxon>
        <taxon>Saprolegniomycetes</taxon>
        <taxon>Saprolegniales</taxon>
        <taxon>Verrucalvaceae</taxon>
        <taxon>Aphanomyces</taxon>
    </lineage>
</organism>
<dbReference type="GO" id="GO:0006508">
    <property type="term" value="P:proteolysis"/>
    <property type="evidence" value="ECO:0007669"/>
    <property type="project" value="UniProtKB-KW"/>
</dbReference>
<dbReference type="Pfam" id="PF00246">
    <property type="entry name" value="Peptidase_M14"/>
    <property type="match status" value="1"/>
</dbReference>
<feature type="compositionally biased region" description="Polar residues" evidence="8">
    <location>
        <begin position="68"/>
        <end position="77"/>
    </location>
</feature>
<keyword evidence="5" id="KW-0862">Zinc</keyword>
<evidence type="ECO:0000256" key="3">
    <source>
        <dbReference type="ARBA" id="ARBA00022670"/>
    </source>
</evidence>
<name>A0A425CQF0_APHAT</name>
<reference evidence="10" key="1">
    <citation type="submission" date="2018-07" db="EMBL/GenBank/DDBJ databases">
        <title>Annotation of Aphanomyces astaci genome assembly.</title>
        <authorList>
            <person name="Studholme D.J."/>
        </authorList>
    </citation>
    <scope>NUCLEOTIDE SEQUENCE [LARGE SCALE GENOMIC DNA]</scope>
    <source>
        <strain evidence="10">Pc</strain>
    </source>
</reference>
<keyword evidence="6" id="KW-0482">Metalloprotease</keyword>
<keyword evidence="11" id="KW-1185">Reference proteome</keyword>
<dbReference type="GO" id="GO:0005615">
    <property type="term" value="C:extracellular space"/>
    <property type="evidence" value="ECO:0007669"/>
    <property type="project" value="TreeGrafter"/>
</dbReference>
<feature type="domain" description="Peptidase M14" evidence="9">
    <location>
        <begin position="1"/>
        <end position="211"/>
    </location>
</feature>
<comment type="caution">
    <text evidence="10">The sequence shown here is derived from an EMBL/GenBank/DDBJ whole genome shotgun (WGS) entry which is preliminary data.</text>
</comment>
<keyword evidence="4" id="KW-0378">Hydrolase</keyword>
<dbReference type="PANTHER" id="PTHR11705:SF143">
    <property type="entry name" value="SLL0236 PROTEIN"/>
    <property type="match status" value="1"/>
</dbReference>
<dbReference type="SMART" id="SM00631">
    <property type="entry name" value="Zn_pept"/>
    <property type="match status" value="1"/>
</dbReference>
<dbReference type="PANTHER" id="PTHR11705">
    <property type="entry name" value="PROTEASE FAMILY M14 CARBOXYPEPTIDASE A,B"/>
    <property type="match status" value="1"/>
</dbReference>
<dbReference type="Gene3D" id="3.40.630.10">
    <property type="entry name" value="Zn peptidases"/>
    <property type="match status" value="1"/>
</dbReference>
<dbReference type="AlphaFoldDB" id="A0A425CQF0"/>
<evidence type="ECO:0000256" key="4">
    <source>
        <dbReference type="ARBA" id="ARBA00022801"/>
    </source>
</evidence>
<dbReference type="InterPro" id="IPR000834">
    <property type="entry name" value="Peptidase_M14"/>
</dbReference>
<dbReference type="GO" id="GO:0004181">
    <property type="term" value="F:metallocarboxypeptidase activity"/>
    <property type="evidence" value="ECO:0007669"/>
    <property type="project" value="InterPro"/>
</dbReference>
<evidence type="ECO:0000313" key="10">
    <source>
        <dbReference type="EMBL" id="RQM19271.1"/>
    </source>
</evidence>
<gene>
    <name evidence="10" type="ORF">B5M09_013941</name>
</gene>
<evidence type="ECO:0000256" key="7">
    <source>
        <dbReference type="PROSITE-ProRule" id="PRU01379"/>
    </source>
</evidence>
<evidence type="ECO:0000256" key="5">
    <source>
        <dbReference type="ARBA" id="ARBA00022833"/>
    </source>
</evidence>
<evidence type="ECO:0000256" key="6">
    <source>
        <dbReference type="ARBA" id="ARBA00023049"/>
    </source>
</evidence>
<evidence type="ECO:0000256" key="8">
    <source>
        <dbReference type="SAM" id="MobiDB-lite"/>
    </source>
</evidence>
<dbReference type="Proteomes" id="UP000284702">
    <property type="component" value="Unassembled WGS sequence"/>
</dbReference>
<proteinExistence type="inferred from homology"/>
<dbReference type="GO" id="GO:0008270">
    <property type="term" value="F:zinc ion binding"/>
    <property type="evidence" value="ECO:0007669"/>
    <property type="project" value="InterPro"/>
</dbReference>
<feature type="active site" description="Proton donor/acceptor" evidence="7">
    <location>
        <position position="187"/>
    </location>
</feature>
<dbReference type="CDD" id="cd00596">
    <property type="entry name" value="Peptidase_M14_like"/>
    <property type="match status" value="1"/>
</dbReference>
<evidence type="ECO:0000313" key="11">
    <source>
        <dbReference type="Proteomes" id="UP000284702"/>
    </source>
</evidence>
<feature type="region of interest" description="Disordered" evidence="8">
    <location>
        <begin position="68"/>
        <end position="95"/>
    </location>
</feature>
<comment type="similarity">
    <text evidence="2 7">Belongs to the peptidase M14 family.</text>
</comment>
<sequence length="248" mass="27231">WIAGSSNLYALSSILDDIANGKTTAADKFNLYFVPIVNIDGYDISWTNGKRLQRKNANEVDLNRNWLQFTTNPNKNPKPSDETYPGPRPASEPETQGIAKWLHAKNSEISGWVDVHSFLGAILYPYGDTEEPIGNSDDAKFQRLGRNVAAAAGRNYRGQTAGSLSVAYGAFDDYLYRTYKKPVVTVEVAGSHFVAHVLGRRSATTTQCVWRHEGAKVADVSVGLSALLEETNPNPLIGWGLVSKVEWG</sequence>
<accession>A0A425CQF0</accession>
<evidence type="ECO:0000256" key="1">
    <source>
        <dbReference type="ARBA" id="ARBA00001947"/>
    </source>
</evidence>
<dbReference type="SUPFAM" id="SSF53187">
    <property type="entry name" value="Zn-dependent exopeptidases"/>
    <property type="match status" value="1"/>
</dbReference>